<dbReference type="InterPro" id="IPR018060">
    <property type="entry name" value="HTH_AraC"/>
</dbReference>
<keyword evidence="3" id="KW-0804">Transcription</keyword>
<dbReference type="SMART" id="SM00871">
    <property type="entry name" value="AraC_E_bind"/>
    <property type="match status" value="1"/>
</dbReference>
<accession>A0AA45WZ68</accession>
<dbReference type="InterPro" id="IPR050959">
    <property type="entry name" value="MarA-like"/>
</dbReference>
<evidence type="ECO:0000256" key="3">
    <source>
        <dbReference type="ARBA" id="ARBA00023163"/>
    </source>
</evidence>
<dbReference type="InterPro" id="IPR018062">
    <property type="entry name" value="HTH_AraC-typ_CS"/>
</dbReference>
<dbReference type="Proteomes" id="UP001158066">
    <property type="component" value="Unassembled WGS sequence"/>
</dbReference>
<dbReference type="PANTHER" id="PTHR47504:SF5">
    <property type="entry name" value="RIGHT ORIGIN-BINDING PROTEIN"/>
    <property type="match status" value="1"/>
</dbReference>
<dbReference type="SMART" id="SM00342">
    <property type="entry name" value="HTH_ARAC"/>
    <property type="match status" value="1"/>
</dbReference>
<dbReference type="Gene3D" id="1.10.10.60">
    <property type="entry name" value="Homeodomain-like"/>
    <property type="match status" value="2"/>
</dbReference>
<dbReference type="Pfam" id="PF12663">
    <property type="entry name" value="DUF3788"/>
    <property type="match status" value="1"/>
</dbReference>
<dbReference type="InterPro" id="IPR010499">
    <property type="entry name" value="AraC_E-bd"/>
</dbReference>
<evidence type="ECO:0000313" key="5">
    <source>
        <dbReference type="EMBL" id="SMP70726.1"/>
    </source>
</evidence>
<dbReference type="AlphaFoldDB" id="A0AA45WZ68"/>
<dbReference type="EMBL" id="FXUF01000021">
    <property type="protein sequence ID" value="SMP70726.1"/>
    <property type="molecule type" value="Genomic_DNA"/>
</dbReference>
<organism evidence="5 6">
    <name type="scientific">Anoxynatronum buryatiense</name>
    <dbReference type="NCBI Taxonomy" id="489973"/>
    <lineage>
        <taxon>Bacteria</taxon>
        <taxon>Bacillati</taxon>
        <taxon>Bacillota</taxon>
        <taxon>Clostridia</taxon>
        <taxon>Eubacteriales</taxon>
        <taxon>Clostridiaceae</taxon>
        <taxon>Anoxynatronum</taxon>
    </lineage>
</organism>
<gene>
    <name evidence="5" type="ORF">SAMN06296020_12113</name>
</gene>
<dbReference type="InterPro" id="IPR009057">
    <property type="entry name" value="Homeodomain-like_sf"/>
</dbReference>
<name>A0AA45WZ68_9CLOT</name>
<proteinExistence type="predicted"/>
<dbReference type="Pfam" id="PF12833">
    <property type="entry name" value="HTH_18"/>
    <property type="match status" value="1"/>
</dbReference>
<dbReference type="SUPFAM" id="SSF46689">
    <property type="entry name" value="Homeodomain-like"/>
    <property type="match status" value="2"/>
</dbReference>
<dbReference type="Gene3D" id="3.20.80.10">
    <property type="entry name" value="Regulatory factor, effector binding domain"/>
    <property type="match status" value="1"/>
</dbReference>
<dbReference type="RefSeq" id="WP_283410764.1">
    <property type="nucleotide sequence ID" value="NZ_FXUF01000021.1"/>
</dbReference>
<dbReference type="InterPro" id="IPR024265">
    <property type="entry name" value="DUF3788"/>
</dbReference>
<dbReference type="PRINTS" id="PR00032">
    <property type="entry name" value="HTHARAC"/>
</dbReference>
<keyword evidence="1" id="KW-0805">Transcription regulation</keyword>
<evidence type="ECO:0000259" key="4">
    <source>
        <dbReference type="PROSITE" id="PS01124"/>
    </source>
</evidence>
<dbReference type="InterPro" id="IPR020449">
    <property type="entry name" value="Tscrpt_reg_AraC-type_HTH"/>
</dbReference>
<keyword evidence="2" id="KW-0238">DNA-binding</keyword>
<evidence type="ECO:0000256" key="1">
    <source>
        <dbReference type="ARBA" id="ARBA00023015"/>
    </source>
</evidence>
<dbReference type="GO" id="GO:0043565">
    <property type="term" value="F:sequence-specific DNA binding"/>
    <property type="evidence" value="ECO:0007669"/>
    <property type="project" value="InterPro"/>
</dbReference>
<feature type="domain" description="HTH araC/xylS-type" evidence="4">
    <location>
        <begin position="8"/>
        <end position="106"/>
    </location>
</feature>
<dbReference type="InterPro" id="IPR011256">
    <property type="entry name" value="Reg_factor_effector_dom_sf"/>
</dbReference>
<comment type="caution">
    <text evidence="5">The sequence shown here is derived from an EMBL/GenBank/DDBJ whole genome shotgun (WGS) entry which is preliminary data.</text>
</comment>
<evidence type="ECO:0000313" key="6">
    <source>
        <dbReference type="Proteomes" id="UP001158066"/>
    </source>
</evidence>
<dbReference type="PROSITE" id="PS01124">
    <property type="entry name" value="HTH_ARAC_FAMILY_2"/>
    <property type="match status" value="1"/>
</dbReference>
<dbReference type="PANTHER" id="PTHR47504">
    <property type="entry name" value="RIGHT ORIGIN-BINDING PROTEIN"/>
    <property type="match status" value="1"/>
</dbReference>
<reference evidence="5" key="1">
    <citation type="submission" date="2017-05" db="EMBL/GenBank/DDBJ databases">
        <authorList>
            <person name="Varghese N."/>
            <person name="Submissions S."/>
        </authorList>
    </citation>
    <scope>NUCLEOTIDE SEQUENCE</scope>
    <source>
        <strain evidence="5">Su22</strain>
    </source>
</reference>
<protein>
    <submittedName>
        <fullName evidence="5">AraC family transcriptional regulator</fullName>
    </submittedName>
</protein>
<sequence length="450" mass="51409">MHAWEAIQKSLDYIEKSLSEDIKIEILASVADLSPYYFQRLFRRLVKKSVQEYVKLRRLAKASEELKNKEKRIIDVALNCGFSDHANFTRTFKELYGMTPKEYRDRPVILNQFIKPDLLLNYVMVDEDVPLIADGIVVEVTRRRLNQPRTFIGIAGEVPVTELAGGKTTGIATTGIIWDDFHRQKMSLPHLLPNGNECGVLYMGDAREGCCTYMAGAETAGDVETMGYTSYTLPCGDYVVCCFEAKNFEELIGSAVFKAAAFMSGWMKKHSLDCGDFVVELYDGKSPDASYMEQWIPLSASQKKMRRRETWDKSNGTQKPSPETISQYVNSPLWEQLCTYVETAYQSKPVLEYSGCSMQHGWNVKYKKAGRTLCTLYPMEGSFIALIVIGERERAETEMMLPFFTEYLQQLYHETKIGMGQKWLMIHVTEDAVLEDVKQCIAIRRGIKRK</sequence>
<evidence type="ECO:0000256" key="2">
    <source>
        <dbReference type="ARBA" id="ARBA00023125"/>
    </source>
</evidence>
<dbReference type="PROSITE" id="PS00041">
    <property type="entry name" value="HTH_ARAC_FAMILY_1"/>
    <property type="match status" value="1"/>
</dbReference>
<dbReference type="GO" id="GO:0003700">
    <property type="term" value="F:DNA-binding transcription factor activity"/>
    <property type="evidence" value="ECO:0007669"/>
    <property type="project" value="InterPro"/>
</dbReference>
<keyword evidence="6" id="KW-1185">Reference proteome</keyword>